<dbReference type="Proteomes" id="UP000557392">
    <property type="component" value="Unassembled WGS sequence"/>
</dbReference>
<gene>
    <name evidence="1" type="ORF">GGR46_004644</name>
</gene>
<protein>
    <recommendedName>
        <fullName evidence="3">DUF4304 domain-containing protein</fullName>
    </recommendedName>
</protein>
<evidence type="ECO:0000313" key="1">
    <source>
        <dbReference type="EMBL" id="MBB4101055.1"/>
    </source>
</evidence>
<dbReference type="AlphaFoldDB" id="A0A7W6JWW8"/>
<evidence type="ECO:0000313" key="2">
    <source>
        <dbReference type="Proteomes" id="UP000557392"/>
    </source>
</evidence>
<dbReference type="RefSeq" id="WP_184000394.1">
    <property type="nucleotide sequence ID" value="NZ_JACIEH010000004.1"/>
</dbReference>
<reference evidence="1 2" key="1">
    <citation type="submission" date="2020-08" db="EMBL/GenBank/DDBJ databases">
        <title>Genomic Encyclopedia of Type Strains, Phase IV (KMG-IV): sequencing the most valuable type-strain genomes for metagenomic binning, comparative biology and taxonomic classification.</title>
        <authorList>
            <person name="Goeker M."/>
        </authorList>
    </citation>
    <scope>NUCLEOTIDE SEQUENCE [LARGE SCALE GENOMIC DNA]</scope>
    <source>
        <strain evidence="1 2">DSM 101806</strain>
    </source>
</reference>
<comment type="caution">
    <text evidence="1">The sequence shown here is derived from an EMBL/GenBank/DDBJ whole genome shotgun (WGS) entry which is preliminary data.</text>
</comment>
<organism evidence="1 2">
    <name type="scientific">Sphingomonas kyeonggiensis</name>
    <dbReference type="NCBI Taxonomy" id="1268553"/>
    <lineage>
        <taxon>Bacteria</taxon>
        <taxon>Pseudomonadati</taxon>
        <taxon>Pseudomonadota</taxon>
        <taxon>Alphaproteobacteria</taxon>
        <taxon>Sphingomonadales</taxon>
        <taxon>Sphingomonadaceae</taxon>
        <taxon>Sphingomonas</taxon>
    </lineage>
</organism>
<sequence>MKCDAKFKESVLGICLDALESAGFRRYRKDAVDWPVGKDFNAWVGLNTGLYEDRVEIGPFVGVHAARIEKMWMGLLGRKYPGPYGRAATYSINIGEIDGAADLPTFAFAPWQSKRFIESEAIRLAEIYQSIGLGFSKSISSYESLLPLISQKVTMLGGCPERVACCIYIMGDMRGARQFVEGFLREEPDAFDAFARVFLKMLDDDI</sequence>
<accession>A0A7W6JWW8</accession>
<keyword evidence="2" id="KW-1185">Reference proteome</keyword>
<proteinExistence type="predicted"/>
<dbReference type="EMBL" id="JACIEH010000004">
    <property type="protein sequence ID" value="MBB4101055.1"/>
    <property type="molecule type" value="Genomic_DNA"/>
</dbReference>
<name>A0A7W6JWW8_9SPHN</name>
<evidence type="ECO:0008006" key="3">
    <source>
        <dbReference type="Google" id="ProtNLM"/>
    </source>
</evidence>